<comment type="caution">
    <text evidence="1">The sequence shown here is derived from an EMBL/GenBank/DDBJ whole genome shotgun (WGS) entry which is preliminary data.</text>
</comment>
<dbReference type="EMBL" id="CAJVPQ010004909">
    <property type="protein sequence ID" value="CAG8660381.1"/>
    <property type="molecule type" value="Genomic_DNA"/>
</dbReference>
<accession>A0A9N9E510</accession>
<organism evidence="1 2">
    <name type="scientific">Funneliformis caledonium</name>
    <dbReference type="NCBI Taxonomy" id="1117310"/>
    <lineage>
        <taxon>Eukaryota</taxon>
        <taxon>Fungi</taxon>
        <taxon>Fungi incertae sedis</taxon>
        <taxon>Mucoromycota</taxon>
        <taxon>Glomeromycotina</taxon>
        <taxon>Glomeromycetes</taxon>
        <taxon>Glomerales</taxon>
        <taxon>Glomeraceae</taxon>
        <taxon>Funneliformis</taxon>
    </lineage>
</organism>
<gene>
    <name evidence="1" type="ORF">FCALED_LOCUS11519</name>
</gene>
<dbReference type="AlphaFoldDB" id="A0A9N9E510"/>
<dbReference type="OrthoDB" id="2403385at2759"/>
<evidence type="ECO:0000313" key="2">
    <source>
        <dbReference type="Proteomes" id="UP000789570"/>
    </source>
</evidence>
<dbReference type="Proteomes" id="UP000789570">
    <property type="component" value="Unassembled WGS sequence"/>
</dbReference>
<evidence type="ECO:0000313" key="1">
    <source>
        <dbReference type="EMBL" id="CAG8660381.1"/>
    </source>
</evidence>
<name>A0A9N9E510_9GLOM</name>
<reference evidence="1" key="1">
    <citation type="submission" date="2021-06" db="EMBL/GenBank/DDBJ databases">
        <authorList>
            <person name="Kallberg Y."/>
            <person name="Tangrot J."/>
            <person name="Rosling A."/>
        </authorList>
    </citation>
    <scope>NUCLEOTIDE SEQUENCE</scope>
    <source>
        <strain evidence="1">UK204</strain>
    </source>
</reference>
<sequence>MELMPVDVAAMQQNYEITFQIEIYFYKSTLEIENKDINEDNDNEYEEYSEKIIQILKNSAIERLFSIKNGITRYKIIFLFEEHLYDSIKCLFTDQEWIIEEKIEGLLPVFEHNLQLLLEKYDNAISQNIIGYYIDLNKVEVIISQAPFENNPSYLFARDWMLRWIQQLELKRYLDKRKINSGSWFHNAVLLMNVNHTEIQIAFGEVVRNAYYHDDVKMRRDRTKILKTIQLALFNIWKLFSENDSNLEKLETYRILVYSE</sequence>
<proteinExistence type="predicted"/>
<protein>
    <submittedName>
        <fullName evidence="1">4430_t:CDS:1</fullName>
    </submittedName>
</protein>
<keyword evidence="2" id="KW-1185">Reference proteome</keyword>